<accession>A0A498NSX5</accession>
<dbReference type="PANTHER" id="PTHR24200:SF6">
    <property type="entry name" value="COILED-COIL DOMAIN-CONTAINING PROTEIN 69"/>
    <property type="match status" value="1"/>
</dbReference>
<feature type="compositionally biased region" description="Basic and acidic residues" evidence="11">
    <location>
        <begin position="81"/>
        <end position="94"/>
    </location>
</feature>
<keyword evidence="13" id="KW-1185">Reference proteome</keyword>
<feature type="coiled-coil region" evidence="10">
    <location>
        <begin position="276"/>
        <end position="345"/>
    </location>
</feature>
<evidence type="ECO:0000256" key="5">
    <source>
        <dbReference type="ARBA" id="ARBA00022729"/>
    </source>
</evidence>
<evidence type="ECO:0000313" key="13">
    <source>
        <dbReference type="Proteomes" id="UP000290572"/>
    </source>
</evidence>
<reference evidence="12 13" key="1">
    <citation type="submission" date="2018-03" db="EMBL/GenBank/DDBJ databases">
        <title>Draft genome sequence of Rohu Carp (Labeo rohita).</title>
        <authorList>
            <person name="Das P."/>
            <person name="Kushwaha B."/>
            <person name="Joshi C.G."/>
            <person name="Kumar D."/>
            <person name="Nagpure N.S."/>
            <person name="Sahoo L."/>
            <person name="Das S.P."/>
            <person name="Bit A."/>
            <person name="Patnaik S."/>
            <person name="Meher P.K."/>
            <person name="Jayasankar P."/>
            <person name="Koringa P.G."/>
            <person name="Patel N.V."/>
            <person name="Hinsu A.T."/>
            <person name="Kumar R."/>
            <person name="Pandey M."/>
            <person name="Agarwal S."/>
            <person name="Srivastava S."/>
            <person name="Singh M."/>
            <person name="Iquebal M.A."/>
            <person name="Jaiswal S."/>
            <person name="Angadi U.B."/>
            <person name="Kumar N."/>
            <person name="Raza M."/>
            <person name="Shah T.M."/>
            <person name="Rai A."/>
            <person name="Jena J.K."/>
        </authorList>
    </citation>
    <scope>NUCLEOTIDE SEQUENCE [LARGE SCALE GENOMIC DNA]</scope>
    <source>
        <strain evidence="12">DASCIFA01</strain>
        <tissue evidence="12">Testis</tissue>
    </source>
</reference>
<feature type="coiled-coil region" evidence="10">
    <location>
        <begin position="175"/>
        <end position="228"/>
    </location>
</feature>
<dbReference type="EMBL" id="QBIY01011129">
    <property type="protein sequence ID" value="RXN35220.1"/>
    <property type="molecule type" value="Genomic_DNA"/>
</dbReference>
<keyword evidence="6 10" id="KW-0175">Coiled coil</keyword>
<organism evidence="12 13">
    <name type="scientific">Labeo rohita</name>
    <name type="common">Indian major carp</name>
    <name type="synonym">Cyprinus rohita</name>
    <dbReference type="NCBI Taxonomy" id="84645"/>
    <lineage>
        <taxon>Eukaryota</taxon>
        <taxon>Metazoa</taxon>
        <taxon>Chordata</taxon>
        <taxon>Craniata</taxon>
        <taxon>Vertebrata</taxon>
        <taxon>Euteleostomi</taxon>
        <taxon>Actinopterygii</taxon>
        <taxon>Neopterygii</taxon>
        <taxon>Teleostei</taxon>
        <taxon>Ostariophysi</taxon>
        <taxon>Cypriniformes</taxon>
        <taxon>Cyprinidae</taxon>
        <taxon>Labeoninae</taxon>
        <taxon>Labeonini</taxon>
        <taxon>Labeo</taxon>
    </lineage>
</organism>
<comment type="similarity">
    <text evidence="9">Belongs to the CCDC69 family.</text>
</comment>
<evidence type="ECO:0000256" key="11">
    <source>
        <dbReference type="SAM" id="MobiDB-lite"/>
    </source>
</evidence>
<dbReference type="SUPFAM" id="SSF63707">
    <property type="entry name" value="Ganglioside M2 (gm2) activator"/>
    <property type="match status" value="1"/>
</dbReference>
<keyword evidence="3" id="KW-0963">Cytoplasm</keyword>
<dbReference type="InterPro" id="IPR036846">
    <property type="entry name" value="GM2-AP_sf"/>
</dbReference>
<dbReference type="GO" id="GO:0005737">
    <property type="term" value="C:cytoplasm"/>
    <property type="evidence" value="ECO:0007669"/>
    <property type="project" value="TreeGrafter"/>
</dbReference>
<feature type="region of interest" description="Disordered" evidence="11">
    <location>
        <begin position="12"/>
        <end position="32"/>
    </location>
</feature>
<evidence type="ECO:0000256" key="7">
    <source>
        <dbReference type="ARBA" id="ARBA00023212"/>
    </source>
</evidence>
<dbReference type="AlphaFoldDB" id="A0A498NSX5"/>
<dbReference type="Proteomes" id="UP000290572">
    <property type="component" value="Unassembled WGS sequence"/>
</dbReference>
<keyword evidence="8" id="KW-0449">Lipoprotein</keyword>
<evidence type="ECO:0000256" key="1">
    <source>
        <dbReference type="ARBA" id="ARBA00004186"/>
    </source>
</evidence>
<dbReference type="GO" id="GO:0005819">
    <property type="term" value="C:spindle"/>
    <property type="evidence" value="ECO:0007669"/>
    <property type="project" value="UniProtKB-SubCell"/>
</dbReference>
<evidence type="ECO:0000313" key="12">
    <source>
        <dbReference type="EMBL" id="RXN35220.1"/>
    </source>
</evidence>
<comment type="subcellular location">
    <subcellularLocation>
        <location evidence="1">Cytoplasm</location>
        <location evidence="1">Cytoskeleton</location>
        <location evidence="1">Spindle</location>
    </subcellularLocation>
    <subcellularLocation>
        <location evidence="2">Midbody</location>
    </subcellularLocation>
</comment>
<dbReference type="STRING" id="84645.A0A498NSX5"/>
<dbReference type="GO" id="GO:0008017">
    <property type="term" value="F:microtubule binding"/>
    <property type="evidence" value="ECO:0007669"/>
    <property type="project" value="TreeGrafter"/>
</dbReference>
<dbReference type="PANTHER" id="PTHR24200">
    <property type="entry name" value="TOUCAN, ISOFORM A"/>
    <property type="match status" value="1"/>
</dbReference>
<comment type="caution">
    <text evidence="12">The sequence shown here is derived from an EMBL/GenBank/DDBJ whole genome shotgun (WGS) entry which is preliminary data.</text>
</comment>
<protein>
    <submittedName>
        <fullName evidence="12">Coiled-coil domain-containing 69</fullName>
    </submittedName>
</protein>
<name>A0A498NSX5_LABRO</name>
<feature type="region of interest" description="Disordered" evidence="11">
    <location>
        <begin position="71"/>
        <end position="101"/>
    </location>
</feature>
<evidence type="ECO:0000256" key="9">
    <source>
        <dbReference type="ARBA" id="ARBA00038407"/>
    </source>
</evidence>
<evidence type="ECO:0000256" key="6">
    <source>
        <dbReference type="ARBA" id="ARBA00023054"/>
    </source>
</evidence>
<dbReference type="GO" id="GO:0030496">
    <property type="term" value="C:midbody"/>
    <property type="evidence" value="ECO:0007669"/>
    <property type="project" value="UniProtKB-SubCell"/>
</dbReference>
<evidence type="ECO:0000256" key="4">
    <source>
        <dbReference type="ARBA" id="ARBA00022707"/>
    </source>
</evidence>
<evidence type="ECO:0000256" key="8">
    <source>
        <dbReference type="ARBA" id="ARBA00023288"/>
    </source>
</evidence>
<proteinExistence type="inferred from homology"/>
<sequence length="369" mass="42193">MAVISTGSLLSLPLAAQSDSREERSEFRGFSWENCGKPDDPTYVKNLHVYPNPVPSPGYVMAAASANTSVDLRSPFPKKNKAQESEKHTKDIKLQDGSGTCSSEENQLETYECQLKILHAVLTASGDQERDQLLKDHPGDICTLVHSIIEKVKTEISADLNDLHEKQTRSTLERHQSATEELQRLHNEEKNVLNESHAEAENALKEQIEGLTSELKLFNELKRRVEESTLKRDLQRNIETHGSPGAFWEQEQESLLFVIEMKRERLQDQGNKLLQMETLVERNLSLEDQLLQALQQSEDYRVRIDNYQSLIQQLSKEQNELQEALEKQTLQNQKLSQEKEELLFKLIHRRDSCSSFHLPSVIPTQVSPS</sequence>
<evidence type="ECO:0000256" key="2">
    <source>
        <dbReference type="ARBA" id="ARBA00004214"/>
    </source>
</evidence>
<dbReference type="Gene3D" id="2.70.220.10">
    <property type="entry name" value="Ganglioside GM2 activator"/>
    <property type="match status" value="1"/>
</dbReference>
<evidence type="ECO:0000256" key="10">
    <source>
        <dbReference type="SAM" id="Coils"/>
    </source>
</evidence>
<dbReference type="InterPro" id="IPR051293">
    <property type="entry name" value="MTUS1/CCDC69"/>
</dbReference>
<gene>
    <name evidence="12" type="ORF">ROHU_014459</name>
</gene>
<keyword evidence="7" id="KW-0206">Cytoskeleton</keyword>
<evidence type="ECO:0000256" key="3">
    <source>
        <dbReference type="ARBA" id="ARBA00022490"/>
    </source>
</evidence>
<keyword evidence="5" id="KW-0732">Signal</keyword>
<dbReference type="GO" id="GO:0005634">
    <property type="term" value="C:nucleus"/>
    <property type="evidence" value="ECO:0007669"/>
    <property type="project" value="TreeGrafter"/>
</dbReference>
<keyword evidence="4" id="KW-0519">Myristate</keyword>